<dbReference type="AlphaFoldDB" id="A0A1C2IAT9"/>
<gene>
    <name evidence="1" type="ORF">A6M23_08285</name>
</gene>
<reference evidence="1" key="1">
    <citation type="journal article" date="2016" name="Int. J. Mol. Sci.">
        <title>Comparative genomics of the extreme acidophile Acidithiobacillus thiooxidans reveals intraspecific divergence and niche adaptation.</title>
        <authorList>
            <person name="Zhang X."/>
            <person name="Feng X."/>
            <person name="Tao J."/>
            <person name="Ma L."/>
            <person name="Xiao Y."/>
            <person name="Liang Y."/>
            <person name="Liu X."/>
            <person name="Yin H."/>
        </authorList>
    </citation>
    <scope>NUCLEOTIDE SEQUENCE [LARGE SCALE GENOMIC DNA]</scope>
    <source>
        <strain evidence="1">DXS-W</strain>
    </source>
</reference>
<comment type="caution">
    <text evidence="1">The sequence shown here is derived from an EMBL/GenBank/DDBJ whole genome shotgun (WGS) entry which is preliminary data.</text>
</comment>
<keyword evidence="2" id="KW-1185">Reference proteome</keyword>
<evidence type="ECO:0000313" key="2">
    <source>
        <dbReference type="Proteomes" id="UP000095008"/>
    </source>
</evidence>
<dbReference type="EMBL" id="LWRY01000088">
    <property type="protein sequence ID" value="OCX73095.1"/>
    <property type="molecule type" value="Genomic_DNA"/>
</dbReference>
<accession>A0A1C2IAT9</accession>
<name>A0A1C2IAT9_ACITH</name>
<sequence length="123" mass="13620">MDSTVIPPHQLDYTLPEVNQRTLSTAVTPPEGVTLNFTTHAGSHLMLHVPRSLFDAFCIRLGNAYKAGCWFAARCREVDTLSHPCIERYVNIMAHDKLGLERGQNMAHITVSSPTGRPETDAC</sequence>
<evidence type="ECO:0000313" key="1">
    <source>
        <dbReference type="EMBL" id="OCX73095.1"/>
    </source>
</evidence>
<proteinExistence type="predicted"/>
<dbReference type="Proteomes" id="UP000095008">
    <property type="component" value="Unassembled WGS sequence"/>
</dbReference>
<protein>
    <submittedName>
        <fullName evidence="1">Uncharacterized protein</fullName>
    </submittedName>
</protein>
<organism evidence="1 2">
    <name type="scientific">Acidithiobacillus thiooxidans</name>
    <name type="common">Thiobacillus thiooxidans</name>
    <dbReference type="NCBI Taxonomy" id="930"/>
    <lineage>
        <taxon>Bacteria</taxon>
        <taxon>Pseudomonadati</taxon>
        <taxon>Pseudomonadota</taxon>
        <taxon>Acidithiobacillia</taxon>
        <taxon>Acidithiobacillales</taxon>
        <taxon>Acidithiobacillaceae</taxon>
        <taxon>Acidithiobacillus</taxon>
    </lineage>
</organism>
<dbReference type="OrthoDB" id="5298310at2"/>